<dbReference type="InterPro" id="IPR021815">
    <property type="entry name" value="TsiV"/>
</dbReference>
<evidence type="ECO:0000313" key="1">
    <source>
        <dbReference type="EMBL" id="MDX8523713.1"/>
    </source>
</evidence>
<evidence type="ECO:0000313" key="2">
    <source>
        <dbReference type="Proteomes" id="UP001276840"/>
    </source>
</evidence>
<sequence>MKNSDLTFTIDTTDGDYTIVRPGLSICLIYADTANVIGADVAKILEEYIKFIPDGALQTYLSDSGSWKKATQRTFNSVFSNLLDVGEGNYAEFHFGQEPAGNVGDYGAHFKAGPLDDDFFDKEANILHLEFPMEFAEPPAAERLAEFFARLVRIRAPDSGYCGYAFKHLFMTFTNEALEFIARKAMRYTGFDVPEDAIRIWARNRVYNVSWLTVLGPDILAELGGKDKLRQQRTSELAMFDVGEALIIRAADRPIVGDVNRGAADVKGLQKLAEITKPVRIELEMLGPSELDLATRWPMRFDPPGH</sequence>
<accession>A0ABU4ZEC4</accession>
<organism evidence="1 2">
    <name type="scientific">Mesorhizobium montanum</name>
    <dbReference type="NCBI Taxonomy" id="3072323"/>
    <lineage>
        <taxon>Bacteria</taxon>
        <taxon>Pseudomonadati</taxon>
        <taxon>Pseudomonadota</taxon>
        <taxon>Alphaproteobacteria</taxon>
        <taxon>Hyphomicrobiales</taxon>
        <taxon>Phyllobacteriaceae</taxon>
        <taxon>Mesorhizobium</taxon>
    </lineage>
</organism>
<comment type="caution">
    <text evidence="1">The sequence shown here is derived from an EMBL/GenBank/DDBJ whole genome shotgun (WGS) entry which is preliminary data.</text>
</comment>
<reference evidence="1 2" key="1">
    <citation type="submission" date="2023-08" db="EMBL/GenBank/DDBJ databases">
        <title>Implementing the SeqCode for naming new Mesorhizobium species isolated from Vachellia karroo root nodules.</title>
        <authorList>
            <person name="Van Lill M."/>
        </authorList>
    </citation>
    <scope>NUCLEOTIDE SEQUENCE [LARGE SCALE GENOMIC DNA]</scope>
    <source>
        <strain evidence="1 2">MSK 1335</strain>
    </source>
</reference>
<name>A0ABU4ZEC4_9HYPH</name>
<keyword evidence="2" id="KW-1185">Reference proteome</keyword>
<proteinExistence type="predicted"/>
<protein>
    <submittedName>
        <fullName evidence="1">DUF3396 domain-containing protein</fullName>
    </submittedName>
</protein>
<gene>
    <name evidence="1" type="ORF">RFM68_04260</name>
</gene>
<dbReference type="RefSeq" id="WP_320231425.1">
    <property type="nucleotide sequence ID" value="NZ_JAVIJF010000002.1"/>
</dbReference>
<dbReference type="Proteomes" id="UP001276840">
    <property type="component" value="Unassembled WGS sequence"/>
</dbReference>
<dbReference type="Pfam" id="PF11876">
    <property type="entry name" value="TsiV"/>
    <property type="match status" value="1"/>
</dbReference>
<dbReference type="EMBL" id="JAVIJF010000002">
    <property type="protein sequence ID" value="MDX8523713.1"/>
    <property type="molecule type" value="Genomic_DNA"/>
</dbReference>